<dbReference type="Proteomes" id="UP001595640">
    <property type="component" value="Unassembled WGS sequence"/>
</dbReference>
<dbReference type="SUPFAM" id="SSF52833">
    <property type="entry name" value="Thioredoxin-like"/>
    <property type="match status" value="1"/>
</dbReference>
<dbReference type="InterPro" id="IPR001853">
    <property type="entry name" value="DSBA-like_thioredoxin_dom"/>
</dbReference>
<dbReference type="PANTHER" id="PTHR13887">
    <property type="entry name" value="GLUTATHIONE S-TRANSFERASE KAPPA"/>
    <property type="match status" value="1"/>
</dbReference>
<feature type="domain" description="DSBA-like thioredoxin" evidence="1">
    <location>
        <begin position="5"/>
        <end position="112"/>
    </location>
</feature>
<accession>A0ABV7LWX4</accession>
<gene>
    <name evidence="2" type="ORF">ACFOEI_03125</name>
</gene>
<evidence type="ECO:0000313" key="2">
    <source>
        <dbReference type="EMBL" id="MFC3291062.1"/>
    </source>
</evidence>
<dbReference type="InterPro" id="IPR036249">
    <property type="entry name" value="Thioredoxin-like_sf"/>
</dbReference>
<dbReference type="RefSeq" id="WP_019020694.1">
    <property type="nucleotide sequence ID" value="NZ_BMXD01000019.1"/>
</dbReference>
<protein>
    <submittedName>
        <fullName evidence="2">DsbA family protein</fullName>
    </submittedName>
</protein>
<dbReference type="Gene3D" id="3.40.30.10">
    <property type="entry name" value="Glutaredoxin"/>
    <property type="match status" value="1"/>
</dbReference>
<sequence length="116" mass="13193">MPIKVIITSDFLCPWCYLGEARLQKAVQSLGLEKKVELKWQPCELNPDMTAGGMDRKAYRSRKFGWGRSLQMDAQLAALGREEGLNFNFPTITRAANTRLAHRLTLFAERYGRASD</sequence>
<dbReference type="PANTHER" id="PTHR13887:SF41">
    <property type="entry name" value="THIOREDOXIN SUPERFAMILY PROTEIN"/>
    <property type="match status" value="1"/>
</dbReference>
<keyword evidence="3" id="KW-1185">Reference proteome</keyword>
<dbReference type="Pfam" id="PF01323">
    <property type="entry name" value="DSBA"/>
    <property type="match status" value="1"/>
</dbReference>
<evidence type="ECO:0000313" key="3">
    <source>
        <dbReference type="Proteomes" id="UP001595640"/>
    </source>
</evidence>
<name>A0ABV7LWX4_9GAMM</name>
<evidence type="ECO:0000259" key="1">
    <source>
        <dbReference type="Pfam" id="PF01323"/>
    </source>
</evidence>
<organism evidence="2 3">
    <name type="scientific">Modicisalibacter luteus</name>
    <dbReference type="NCBI Taxonomy" id="453962"/>
    <lineage>
        <taxon>Bacteria</taxon>
        <taxon>Pseudomonadati</taxon>
        <taxon>Pseudomonadota</taxon>
        <taxon>Gammaproteobacteria</taxon>
        <taxon>Oceanospirillales</taxon>
        <taxon>Halomonadaceae</taxon>
        <taxon>Modicisalibacter</taxon>
    </lineage>
</organism>
<dbReference type="EMBL" id="JBHRUH010000005">
    <property type="protein sequence ID" value="MFC3291062.1"/>
    <property type="molecule type" value="Genomic_DNA"/>
</dbReference>
<reference evidence="3" key="1">
    <citation type="journal article" date="2019" name="Int. J. Syst. Evol. Microbiol.">
        <title>The Global Catalogue of Microorganisms (GCM) 10K type strain sequencing project: providing services to taxonomists for standard genome sequencing and annotation.</title>
        <authorList>
            <consortium name="The Broad Institute Genomics Platform"/>
            <consortium name="The Broad Institute Genome Sequencing Center for Infectious Disease"/>
            <person name="Wu L."/>
            <person name="Ma J."/>
        </authorList>
    </citation>
    <scope>NUCLEOTIDE SEQUENCE [LARGE SCALE GENOMIC DNA]</scope>
    <source>
        <strain evidence="3">KCTC 12847</strain>
    </source>
</reference>
<comment type="caution">
    <text evidence="2">The sequence shown here is derived from an EMBL/GenBank/DDBJ whole genome shotgun (WGS) entry which is preliminary data.</text>
</comment>
<proteinExistence type="predicted"/>